<gene>
    <name evidence="2" type="ORF">IV81_GL000594</name>
</gene>
<name>A0A0R2KV10_9LACO</name>
<dbReference type="Pfam" id="PF06028">
    <property type="entry name" value="DUF915"/>
    <property type="match status" value="1"/>
</dbReference>
<accession>A0A0R2KV10</accession>
<dbReference type="SUPFAM" id="SSF53474">
    <property type="entry name" value="alpha/beta-Hydrolases"/>
    <property type="match status" value="1"/>
</dbReference>
<proteinExistence type="predicted"/>
<organism evidence="2 3">
    <name type="scientific">Pediococcus stilesii</name>
    <dbReference type="NCBI Taxonomy" id="331679"/>
    <lineage>
        <taxon>Bacteria</taxon>
        <taxon>Bacillati</taxon>
        <taxon>Bacillota</taxon>
        <taxon>Bacilli</taxon>
        <taxon>Lactobacillales</taxon>
        <taxon>Lactobacillaceae</taxon>
        <taxon>Pediococcus</taxon>
    </lineage>
</organism>
<dbReference type="InterPro" id="IPR010315">
    <property type="entry name" value="DUF915_hydro-like"/>
</dbReference>
<keyword evidence="1" id="KW-0812">Transmembrane</keyword>
<evidence type="ECO:0000313" key="3">
    <source>
        <dbReference type="Proteomes" id="UP000051859"/>
    </source>
</evidence>
<dbReference type="PATRIC" id="fig|331679.3.peg.601"/>
<dbReference type="STRING" id="331679.IV81_GL000594"/>
<keyword evidence="2" id="KW-0378">Hydrolase</keyword>
<evidence type="ECO:0000256" key="1">
    <source>
        <dbReference type="SAM" id="Phobius"/>
    </source>
</evidence>
<keyword evidence="3" id="KW-1185">Reference proteome</keyword>
<dbReference type="GO" id="GO:0016787">
    <property type="term" value="F:hydrolase activity"/>
    <property type="evidence" value="ECO:0007669"/>
    <property type="project" value="UniProtKB-KW"/>
</dbReference>
<comment type="caution">
    <text evidence="2">The sequence shown here is derived from an EMBL/GenBank/DDBJ whole genome shotgun (WGS) entry which is preliminary data.</text>
</comment>
<sequence>MKTSGKVFLWIVSIIIAVGIGFAIPGFAQQQKKQSQTTIPTFYLHGYSGTANSTNGMISYATKNSNAHKVFTATVDKNGKVTLKGDWSKDVSRPIVQVVFQDNRNNNFKVTQSWFKNVLTAVNKKHSFKQFNAVAHSMGNLTLMYYELYNGPNKKLPQLQKQINIAGHFDGILGRDDKANENTIQANGEPKILNSYYKDQLNRRNNFPKDQVDILNIYGNLNDGSNSDGDVTNVSSQSLRYLLRGRFKNYEEFRVFGPKAQHSQLHENEQVDKQISNFLW</sequence>
<dbReference type="Gene3D" id="3.40.50.1820">
    <property type="entry name" value="alpha/beta hydrolase"/>
    <property type="match status" value="1"/>
</dbReference>
<reference evidence="2 3" key="1">
    <citation type="journal article" date="2015" name="Genome Announc.">
        <title>Expanding the biotechnology potential of lactobacilli through comparative genomics of 213 strains and associated genera.</title>
        <authorList>
            <person name="Sun Z."/>
            <person name="Harris H.M."/>
            <person name="McCann A."/>
            <person name="Guo C."/>
            <person name="Argimon S."/>
            <person name="Zhang W."/>
            <person name="Yang X."/>
            <person name="Jeffery I.B."/>
            <person name="Cooney J.C."/>
            <person name="Kagawa T.F."/>
            <person name="Liu W."/>
            <person name="Song Y."/>
            <person name="Salvetti E."/>
            <person name="Wrobel A."/>
            <person name="Rasinkangas P."/>
            <person name="Parkhill J."/>
            <person name="Rea M.C."/>
            <person name="O'Sullivan O."/>
            <person name="Ritari J."/>
            <person name="Douillard F.P."/>
            <person name="Paul Ross R."/>
            <person name="Yang R."/>
            <person name="Briner A.E."/>
            <person name="Felis G.E."/>
            <person name="de Vos W.M."/>
            <person name="Barrangou R."/>
            <person name="Klaenhammer T.R."/>
            <person name="Caufield P.W."/>
            <person name="Cui Y."/>
            <person name="Zhang H."/>
            <person name="O'Toole P.W."/>
        </authorList>
    </citation>
    <scope>NUCLEOTIDE SEQUENCE [LARGE SCALE GENOMIC DNA]</scope>
    <source>
        <strain evidence="2 3">DSM 18001</strain>
    </source>
</reference>
<dbReference type="AlphaFoldDB" id="A0A0R2KV10"/>
<protein>
    <submittedName>
        <fullName evidence="2">Putative cell surface hydrolase (Putative)</fullName>
    </submittedName>
</protein>
<dbReference type="InterPro" id="IPR029058">
    <property type="entry name" value="AB_hydrolase_fold"/>
</dbReference>
<keyword evidence="1" id="KW-1133">Transmembrane helix</keyword>
<dbReference type="Proteomes" id="UP000051859">
    <property type="component" value="Unassembled WGS sequence"/>
</dbReference>
<evidence type="ECO:0000313" key="2">
    <source>
        <dbReference type="EMBL" id="KRN93395.1"/>
    </source>
</evidence>
<dbReference type="EMBL" id="JQBX01000016">
    <property type="protein sequence ID" value="KRN93395.1"/>
    <property type="molecule type" value="Genomic_DNA"/>
</dbReference>
<feature type="transmembrane region" description="Helical" evidence="1">
    <location>
        <begin position="7"/>
        <end position="28"/>
    </location>
</feature>
<keyword evidence="1" id="KW-0472">Membrane</keyword>